<protein>
    <submittedName>
        <fullName evidence="2">3-phenylpropionate/trans-cinnamate dioxygenase ferredoxin reductase subunit</fullName>
    </submittedName>
</protein>
<dbReference type="Gene3D" id="2.40.30.10">
    <property type="entry name" value="Translation factors"/>
    <property type="match status" value="1"/>
</dbReference>
<dbReference type="SUPFAM" id="SSF63380">
    <property type="entry name" value="Riboflavin synthase domain-like"/>
    <property type="match status" value="1"/>
</dbReference>
<dbReference type="InterPro" id="IPR050415">
    <property type="entry name" value="MRET"/>
</dbReference>
<dbReference type="Pfam" id="PF00970">
    <property type="entry name" value="FAD_binding_6"/>
    <property type="match status" value="1"/>
</dbReference>
<reference evidence="2 3" key="1">
    <citation type="submission" date="2016-10" db="EMBL/GenBank/DDBJ databases">
        <authorList>
            <person name="de Groot N.N."/>
        </authorList>
    </citation>
    <scope>NUCLEOTIDE SEQUENCE [LARGE SCALE GENOMIC DNA]</scope>
    <source>
        <strain evidence="2 3">CGMCC 1.5337</strain>
    </source>
</reference>
<evidence type="ECO:0000313" key="2">
    <source>
        <dbReference type="EMBL" id="SEW03707.1"/>
    </source>
</evidence>
<name>A0A1I0NQT8_9EURY</name>
<sequence length="213" mass="22091">MDETPVTVRAVEDVGPETVAVTFETPEGFAAEPGQFVRVVGEFEDGDEGRYYTLSSPTVAETFEVTVGVDPEGTLGPWLADRQPGDEVRIEGPFGDDYYQGEPSVLVLAGGPGVGPAVAIGERALDAGSEVTVVYEDDQPVHEARLAALADAGAEVLVVSENVGDAVASLADAGDQAAFVYGFAEFCEAAVDALENEGFDTDAAKVESFGPAP</sequence>
<dbReference type="InterPro" id="IPR017927">
    <property type="entry name" value="FAD-bd_FR_type"/>
</dbReference>
<gene>
    <name evidence="2" type="ORF">SAMN04487945_1065</name>
</gene>
<dbReference type="Proteomes" id="UP000198518">
    <property type="component" value="Unassembled WGS sequence"/>
</dbReference>
<dbReference type="EMBL" id="FOJA01000001">
    <property type="protein sequence ID" value="SEW03707.1"/>
    <property type="molecule type" value="Genomic_DNA"/>
</dbReference>
<dbReference type="InterPro" id="IPR017938">
    <property type="entry name" value="Riboflavin_synthase-like_b-brl"/>
</dbReference>
<dbReference type="STRING" id="355548.SAMN04487945_1065"/>
<dbReference type="RefSeq" id="WP_089668320.1">
    <property type="nucleotide sequence ID" value="NZ_FOJA01000001.1"/>
</dbReference>
<dbReference type="InterPro" id="IPR008333">
    <property type="entry name" value="Cbr1-like_FAD-bd_dom"/>
</dbReference>
<accession>A0A1I0NQT8</accession>
<dbReference type="PANTHER" id="PTHR47354">
    <property type="entry name" value="NADH OXIDOREDUCTASE HCR"/>
    <property type="match status" value="1"/>
</dbReference>
<dbReference type="PANTHER" id="PTHR47354:SF5">
    <property type="entry name" value="PROTEIN RFBI"/>
    <property type="match status" value="1"/>
</dbReference>
<dbReference type="PROSITE" id="PS51384">
    <property type="entry name" value="FAD_FR"/>
    <property type="match status" value="1"/>
</dbReference>
<dbReference type="OrthoDB" id="35401at2157"/>
<evidence type="ECO:0000313" key="3">
    <source>
        <dbReference type="Proteomes" id="UP000198518"/>
    </source>
</evidence>
<dbReference type="GO" id="GO:0051213">
    <property type="term" value="F:dioxygenase activity"/>
    <property type="evidence" value="ECO:0007669"/>
    <property type="project" value="UniProtKB-KW"/>
</dbReference>
<dbReference type="CDD" id="cd00322">
    <property type="entry name" value="FNR_like"/>
    <property type="match status" value="1"/>
</dbReference>
<dbReference type="SUPFAM" id="SSF52343">
    <property type="entry name" value="Ferredoxin reductase-like, C-terminal NADP-linked domain"/>
    <property type="match status" value="1"/>
</dbReference>
<organism evidence="2 3">
    <name type="scientific">Halobacterium jilantaiense</name>
    <dbReference type="NCBI Taxonomy" id="355548"/>
    <lineage>
        <taxon>Archaea</taxon>
        <taxon>Methanobacteriati</taxon>
        <taxon>Methanobacteriota</taxon>
        <taxon>Stenosarchaea group</taxon>
        <taxon>Halobacteria</taxon>
        <taxon>Halobacteriales</taxon>
        <taxon>Halobacteriaceae</taxon>
        <taxon>Halobacterium</taxon>
    </lineage>
</organism>
<feature type="domain" description="FAD-binding FR-type" evidence="1">
    <location>
        <begin position="1"/>
        <end position="100"/>
    </location>
</feature>
<dbReference type="AlphaFoldDB" id="A0A1I0NQT8"/>
<keyword evidence="2" id="KW-0560">Oxidoreductase</keyword>
<dbReference type="InterPro" id="IPR039261">
    <property type="entry name" value="FNR_nucleotide-bd"/>
</dbReference>
<evidence type="ECO:0000259" key="1">
    <source>
        <dbReference type="PROSITE" id="PS51384"/>
    </source>
</evidence>
<proteinExistence type="predicted"/>
<keyword evidence="2" id="KW-0223">Dioxygenase</keyword>
<keyword evidence="3" id="KW-1185">Reference proteome</keyword>